<dbReference type="Proteomes" id="UP000198940">
    <property type="component" value="Unassembled WGS sequence"/>
</dbReference>
<dbReference type="Pfam" id="PF07244">
    <property type="entry name" value="POTRA"/>
    <property type="match status" value="4"/>
</dbReference>
<keyword evidence="4 7" id="KW-0732">Signal</keyword>
<dbReference type="Gene3D" id="3.10.20.310">
    <property type="entry name" value="membrane protein fhac"/>
    <property type="match status" value="5"/>
</dbReference>
<evidence type="ECO:0000313" key="12">
    <source>
        <dbReference type="Proteomes" id="UP000198940"/>
    </source>
</evidence>
<evidence type="ECO:0000256" key="6">
    <source>
        <dbReference type="ARBA" id="ARBA00023237"/>
    </source>
</evidence>
<feature type="chain" id="PRO_5009921133" evidence="7">
    <location>
        <begin position="36"/>
        <end position="891"/>
    </location>
</feature>
<dbReference type="PANTHER" id="PTHR12815">
    <property type="entry name" value="SORTING AND ASSEMBLY MACHINERY SAMM50 PROTEIN FAMILY MEMBER"/>
    <property type="match status" value="1"/>
</dbReference>
<evidence type="ECO:0000256" key="7">
    <source>
        <dbReference type="SAM" id="SignalP"/>
    </source>
</evidence>
<dbReference type="InterPro" id="IPR010827">
    <property type="entry name" value="BamA/TamA_POTRA"/>
</dbReference>
<organism evidence="10 11">
    <name type="scientific">Flagellimonas taeanensis</name>
    <dbReference type="NCBI Taxonomy" id="1005926"/>
    <lineage>
        <taxon>Bacteria</taxon>
        <taxon>Pseudomonadati</taxon>
        <taxon>Bacteroidota</taxon>
        <taxon>Flavobacteriia</taxon>
        <taxon>Flavobacteriales</taxon>
        <taxon>Flavobacteriaceae</taxon>
        <taxon>Flagellimonas</taxon>
    </lineage>
</organism>
<dbReference type="PANTHER" id="PTHR12815:SF47">
    <property type="entry name" value="TRANSLOCATION AND ASSEMBLY MODULE SUBUNIT TAMA"/>
    <property type="match status" value="1"/>
</dbReference>
<feature type="signal peptide" evidence="7">
    <location>
        <begin position="1"/>
        <end position="35"/>
    </location>
</feature>
<evidence type="ECO:0000256" key="3">
    <source>
        <dbReference type="ARBA" id="ARBA00022692"/>
    </source>
</evidence>
<gene>
    <name evidence="9" type="ORF">SAMN04487891_103288</name>
    <name evidence="10" type="ORF">SAMN05216293_1449</name>
</gene>
<dbReference type="EMBL" id="FRAT01000003">
    <property type="protein sequence ID" value="SHK58456.1"/>
    <property type="molecule type" value="Genomic_DNA"/>
</dbReference>
<evidence type="ECO:0000313" key="11">
    <source>
        <dbReference type="Proteomes" id="UP000184031"/>
    </source>
</evidence>
<dbReference type="PROSITE" id="PS51779">
    <property type="entry name" value="POTRA"/>
    <property type="match status" value="2"/>
</dbReference>
<keyword evidence="6" id="KW-0998">Cell outer membrane</keyword>
<comment type="caution">
    <text evidence="10">The sequence shown here is derived from an EMBL/GenBank/DDBJ whole genome shotgun (WGS) entry which is preliminary data.</text>
</comment>
<feature type="domain" description="POTRA" evidence="8">
    <location>
        <begin position="203"/>
        <end position="290"/>
    </location>
</feature>
<keyword evidence="5" id="KW-0472">Membrane</keyword>
<evidence type="ECO:0000313" key="10">
    <source>
        <dbReference type="EMBL" id="SHK58456.1"/>
    </source>
</evidence>
<feature type="domain" description="POTRA" evidence="8">
    <location>
        <begin position="293"/>
        <end position="378"/>
    </location>
</feature>
<dbReference type="GO" id="GO:0071709">
    <property type="term" value="P:membrane assembly"/>
    <property type="evidence" value="ECO:0007669"/>
    <property type="project" value="InterPro"/>
</dbReference>
<dbReference type="EMBL" id="FOKU01000003">
    <property type="protein sequence ID" value="SFB89455.1"/>
    <property type="molecule type" value="Genomic_DNA"/>
</dbReference>
<dbReference type="PIRSF" id="PIRSF006076">
    <property type="entry name" value="OM_assembly_OMP85"/>
    <property type="match status" value="1"/>
</dbReference>
<dbReference type="InterPro" id="IPR039910">
    <property type="entry name" value="D15-like"/>
</dbReference>
<keyword evidence="12" id="KW-1185">Reference proteome</keyword>
<keyword evidence="2" id="KW-1134">Transmembrane beta strand</keyword>
<dbReference type="RefSeq" id="WP_072878363.1">
    <property type="nucleotide sequence ID" value="NZ_FOKU01000003.1"/>
</dbReference>
<dbReference type="AlphaFoldDB" id="A0A1M6TNI5"/>
<evidence type="ECO:0000256" key="4">
    <source>
        <dbReference type="ARBA" id="ARBA00022729"/>
    </source>
</evidence>
<comment type="subcellular location">
    <subcellularLocation>
        <location evidence="1">Membrane</location>
    </subcellularLocation>
</comment>
<evidence type="ECO:0000256" key="1">
    <source>
        <dbReference type="ARBA" id="ARBA00004370"/>
    </source>
</evidence>
<dbReference type="InterPro" id="IPR023707">
    <property type="entry name" value="OM_assembly_BamA"/>
</dbReference>
<proteinExistence type="predicted"/>
<evidence type="ECO:0000256" key="2">
    <source>
        <dbReference type="ARBA" id="ARBA00022452"/>
    </source>
</evidence>
<dbReference type="OrthoDB" id="9802086at2"/>
<evidence type="ECO:0000259" key="8">
    <source>
        <dbReference type="PROSITE" id="PS51779"/>
    </source>
</evidence>
<dbReference type="GO" id="GO:0019867">
    <property type="term" value="C:outer membrane"/>
    <property type="evidence" value="ECO:0007669"/>
    <property type="project" value="InterPro"/>
</dbReference>
<evidence type="ECO:0000313" key="9">
    <source>
        <dbReference type="EMBL" id="SFB89455.1"/>
    </source>
</evidence>
<name>A0A1M6TNI5_9FLAO</name>
<reference evidence="10 11" key="1">
    <citation type="submission" date="2016-11" db="EMBL/GenBank/DDBJ databases">
        <authorList>
            <person name="Varghese N."/>
            <person name="Submissions S."/>
        </authorList>
    </citation>
    <scope>NUCLEOTIDE SEQUENCE [LARGE SCALE GENOMIC DNA]</scope>
    <source>
        <strain evidence="10 11">CGMCC 1.12174</strain>
        <strain evidence="9 12">DSM 26351</strain>
    </source>
</reference>
<accession>A0A1M6TNI5</accession>
<dbReference type="InterPro" id="IPR034746">
    <property type="entry name" value="POTRA"/>
</dbReference>
<sequence>MEKLANNSIKGIRNSIHSYLKLFLPLLFFSGQALAQETSFEDGKQYILGDLTVTGLQSYNEQTVKTYTGLRVGQPITVPGDEISAVIKKLWGLDLFSNVEMYYTKVEGDKIFLELYIQERPTLNNVTVYGVKKRKVEDIINDTDLKKGKKITESLIANTKNYLQNKYKKQGYLNAKVNIATAADTSGINVQNMVINLNKGDKVKIRKIVFEGNEQLSDKRLRKSLKKTKKKKFYRFWKKSKYIEEDYREDLSNLMDTYAERGYRDARILMDTFTKVDENNIDLKIKLEEGNKYYFGDIDFVGNTVYTDRQLGQILGIKKGDTYNGVLLKERIADDSKPDAIDLTNQYQNNGYLFSSINPVEVSAVNDTIDFEIRIIEGKETFLDHVTVVGNDKTNDHVIFRELRTRPGQKYSKDNIVRSIRELGQLGFFDAEQIKPDIINPDPNAGTVDVQYSLVEAGSSQIELQGGFGGGGFIGTLGLSFSNFSLKNIFNGEAYKPVPMGDGQTFALRLQASRTFRVYSLNFSEPWLGGKKPVRFNLSLSRTQQFATGYDSRGRIDVDKSRGFAITGVSAGLAKRVQWPDDFFTISHAVSYQRYDFNDYNSGLFNFGNGSSNSINYTIGISRSSQGPSRIFPMTGSNFELTAKFTPPYSLFGAKDFKQIKEDIDATTVRLREIGDPNNASAEEQLEYTQLRGDLERLEEERFKLLEFYKIKFKGDWYTRLVDKLVLRTNAEFGFLGAYNHDIGDVPFERFYVGGDGLGNFTLDGRDIVQLRGYENQSLTPYINNAITGRLEQEGGTIYNKFSLELRYPFTLKPSASIYGLTFLEAGNSFNNFNDYNPFEIKRSAGVGLRIFMPAFGLLGIDFGYGFDSDARPGSVGPSGWQTHFIIGQQF</sequence>
<dbReference type="Gene3D" id="2.40.160.50">
    <property type="entry name" value="membrane protein fhac: a member of the omp85/tpsb transporter family"/>
    <property type="match status" value="1"/>
</dbReference>
<dbReference type="Proteomes" id="UP000184031">
    <property type="component" value="Unassembled WGS sequence"/>
</dbReference>
<dbReference type="STRING" id="1055723.SAMN05216293_1449"/>
<protein>
    <submittedName>
        <fullName evidence="10">Beta-barrel assembly machine subunit BamA</fullName>
    </submittedName>
</protein>
<keyword evidence="3" id="KW-0812">Transmembrane</keyword>
<evidence type="ECO:0000256" key="5">
    <source>
        <dbReference type="ARBA" id="ARBA00023136"/>
    </source>
</evidence>